<dbReference type="Proteomes" id="UP000075243">
    <property type="component" value="Unassembled WGS sequence"/>
</dbReference>
<dbReference type="InterPro" id="IPR013103">
    <property type="entry name" value="RVT_2"/>
</dbReference>
<dbReference type="Pfam" id="PF07727">
    <property type="entry name" value="RVT_2"/>
    <property type="match status" value="1"/>
</dbReference>
<dbReference type="AlphaFoldDB" id="A0A151RYW6"/>
<evidence type="ECO:0000313" key="2">
    <source>
        <dbReference type="EMBL" id="KYP47763.1"/>
    </source>
</evidence>
<evidence type="ECO:0000259" key="1">
    <source>
        <dbReference type="Pfam" id="PF07727"/>
    </source>
</evidence>
<proteinExistence type="predicted"/>
<gene>
    <name evidence="2" type="ORF">KK1_030595</name>
</gene>
<dbReference type="EMBL" id="KQ483518">
    <property type="protein sequence ID" value="KYP47763.1"/>
    <property type="molecule type" value="Genomic_DNA"/>
</dbReference>
<evidence type="ECO:0000313" key="3">
    <source>
        <dbReference type="Proteomes" id="UP000075243"/>
    </source>
</evidence>
<organism evidence="2 3">
    <name type="scientific">Cajanus cajan</name>
    <name type="common">Pigeon pea</name>
    <name type="synonym">Cajanus indicus</name>
    <dbReference type="NCBI Taxonomy" id="3821"/>
    <lineage>
        <taxon>Eukaryota</taxon>
        <taxon>Viridiplantae</taxon>
        <taxon>Streptophyta</taxon>
        <taxon>Embryophyta</taxon>
        <taxon>Tracheophyta</taxon>
        <taxon>Spermatophyta</taxon>
        <taxon>Magnoliopsida</taxon>
        <taxon>eudicotyledons</taxon>
        <taxon>Gunneridae</taxon>
        <taxon>Pentapetalae</taxon>
        <taxon>rosids</taxon>
        <taxon>fabids</taxon>
        <taxon>Fabales</taxon>
        <taxon>Fabaceae</taxon>
        <taxon>Papilionoideae</taxon>
        <taxon>50 kb inversion clade</taxon>
        <taxon>NPAAA clade</taxon>
        <taxon>indigoferoid/millettioid clade</taxon>
        <taxon>Phaseoleae</taxon>
        <taxon>Cajanus</taxon>
    </lineage>
</organism>
<dbReference type="Gramene" id="C.cajan_32665.t">
    <property type="protein sequence ID" value="C.cajan_32665.t.cds1"/>
    <property type="gene ID" value="C.cajan_32665"/>
</dbReference>
<accession>A0A151RYW6</accession>
<keyword evidence="3" id="KW-1185">Reference proteome</keyword>
<sequence length="67" mass="7704">MVLVAHYDLELHQMDVKIVFLNGDIEETIYMMQPENFVSGDSVYGVQTKEIHLWSQTSFPSMVSQVP</sequence>
<reference evidence="2" key="1">
    <citation type="journal article" date="2012" name="Nat. Biotechnol.">
        <title>Draft genome sequence of pigeonpea (Cajanus cajan), an orphan legume crop of resource-poor farmers.</title>
        <authorList>
            <person name="Varshney R.K."/>
            <person name="Chen W."/>
            <person name="Li Y."/>
            <person name="Bharti A.K."/>
            <person name="Saxena R.K."/>
            <person name="Schlueter J.A."/>
            <person name="Donoghue M.T."/>
            <person name="Azam S."/>
            <person name="Fan G."/>
            <person name="Whaley A.M."/>
            <person name="Farmer A.D."/>
            <person name="Sheridan J."/>
            <person name="Iwata A."/>
            <person name="Tuteja R."/>
            <person name="Penmetsa R.V."/>
            <person name="Wu W."/>
            <person name="Upadhyaya H.D."/>
            <person name="Yang S.P."/>
            <person name="Shah T."/>
            <person name="Saxena K.B."/>
            <person name="Michael T."/>
            <person name="McCombie W.R."/>
            <person name="Yang B."/>
            <person name="Zhang G."/>
            <person name="Yang H."/>
            <person name="Wang J."/>
            <person name="Spillane C."/>
            <person name="Cook D.R."/>
            <person name="May G.D."/>
            <person name="Xu X."/>
            <person name="Jackson S.A."/>
        </authorList>
    </citation>
    <scope>NUCLEOTIDE SEQUENCE [LARGE SCALE GENOMIC DNA]</scope>
</reference>
<feature type="domain" description="Reverse transcriptase Ty1/copia-type" evidence="1">
    <location>
        <begin position="3"/>
        <end position="40"/>
    </location>
</feature>
<protein>
    <recommendedName>
        <fullName evidence="1">Reverse transcriptase Ty1/copia-type domain-containing protein</fullName>
    </recommendedName>
</protein>
<name>A0A151RYW6_CAJCA</name>